<proteinExistence type="predicted"/>
<evidence type="ECO:0000256" key="2">
    <source>
        <dbReference type="ARBA" id="ARBA00022448"/>
    </source>
</evidence>
<dbReference type="FunFam" id="1.20.1250.20:FF:000018">
    <property type="entry name" value="MFS transporter permease"/>
    <property type="match status" value="1"/>
</dbReference>
<dbReference type="GO" id="GO:0016020">
    <property type="term" value="C:membrane"/>
    <property type="evidence" value="ECO:0007669"/>
    <property type="project" value="UniProtKB-SubCell"/>
</dbReference>
<evidence type="ECO:0000256" key="1">
    <source>
        <dbReference type="ARBA" id="ARBA00004141"/>
    </source>
</evidence>
<evidence type="ECO:0000256" key="3">
    <source>
        <dbReference type="ARBA" id="ARBA00022692"/>
    </source>
</evidence>
<evidence type="ECO:0000256" key="6">
    <source>
        <dbReference type="SAM" id="MobiDB-lite"/>
    </source>
</evidence>
<feature type="transmembrane region" description="Helical" evidence="7">
    <location>
        <begin position="140"/>
        <end position="158"/>
    </location>
</feature>
<feature type="transmembrane region" description="Helical" evidence="7">
    <location>
        <begin position="56"/>
        <end position="80"/>
    </location>
</feature>
<feature type="compositionally biased region" description="Polar residues" evidence="6">
    <location>
        <begin position="648"/>
        <end position="675"/>
    </location>
</feature>
<feature type="transmembrane region" description="Helical" evidence="7">
    <location>
        <begin position="917"/>
        <end position="941"/>
    </location>
</feature>
<keyword evidence="5 7" id="KW-0472">Membrane</keyword>
<keyword evidence="4 7" id="KW-1133">Transmembrane helix</keyword>
<feature type="transmembrane region" description="Helical" evidence="7">
    <location>
        <begin position="1049"/>
        <end position="1068"/>
    </location>
</feature>
<feature type="transmembrane region" description="Helical" evidence="7">
    <location>
        <begin position="1114"/>
        <end position="1136"/>
    </location>
</feature>
<feature type="domain" description="Major facilitator superfamily (MFS) profile" evidence="8">
    <location>
        <begin position="750"/>
        <end position="1173"/>
    </location>
</feature>
<accession>V5FJ24</accession>
<name>V5FJ24_BYSSN</name>
<comment type="subcellular location">
    <subcellularLocation>
        <location evidence="1">Membrane</location>
        <topology evidence="1">Multi-pass membrane protein</topology>
    </subcellularLocation>
</comment>
<dbReference type="InterPro" id="IPR020846">
    <property type="entry name" value="MFS_dom"/>
</dbReference>
<protein>
    <recommendedName>
        <fullName evidence="8">Major facilitator superfamily (MFS) profile domain-containing protein</fullName>
    </recommendedName>
</protein>
<dbReference type="OrthoDB" id="2985014at2759"/>
<dbReference type="PANTHER" id="PTHR43791">
    <property type="entry name" value="PERMEASE-RELATED"/>
    <property type="match status" value="1"/>
</dbReference>
<feature type="transmembrane region" description="Helical" evidence="7">
    <location>
        <begin position="789"/>
        <end position="808"/>
    </location>
</feature>
<feature type="transmembrane region" description="Helical" evidence="7">
    <location>
        <begin position="106"/>
        <end position="128"/>
    </location>
</feature>
<reference evidence="10" key="1">
    <citation type="journal article" date="2014" name="Genome Announc.">
        <title>Draft genome sequence of the formaldehyde-resistant fungus Byssochlamys spectabilis No. 5 (anamorph Paecilomyces variotii No. 5) (NBRC109023).</title>
        <authorList>
            <person name="Oka T."/>
            <person name="Ekino K."/>
            <person name="Fukuda K."/>
            <person name="Nomura Y."/>
        </authorList>
    </citation>
    <scope>NUCLEOTIDE SEQUENCE [LARGE SCALE GENOMIC DNA]</scope>
    <source>
        <strain evidence="10">No. 5 / NBRC 109023</strain>
    </source>
</reference>
<gene>
    <name evidence="9" type="ORF">PVAR5_0327</name>
</gene>
<dbReference type="GO" id="GO:0022857">
    <property type="term" value="F:transmembrane transporter activity"/>
    <property type="evidence" value="ECO:0007669"/>
    <property type="project" value="InterPro"/>
</dbReference>
<evidence type="ECO:0000313" key="10">
    <source>
        <dbReference type="Proteomes" id="UP000018001"/>
    </source>
</evidence>
<feature type="transmembrane region" description="Helical" evidence="7">
    <location>
        <begin position="1142"/>
        <end position="1168"/>
    </location>
</feature>
<dbReference type="AlphaFoldDB" id="V5FJ24"/>
<dbReference type="HOGENOM" id="CLU_007622_0_0_1"/>
<evidence type="ECO:0000256" key="7">
    <source>
        <dbReference type="SAM" id="Phobius"/>
    </source>
</evidence>
<dbReference type="InterPro" id="IPR036259">
    <property type="entry name" value="MFS_trans_sf"/>
</dbReference>
<dbReference type="EMBL" id="BAUL01000004">
    <property type="protein sequence ID" value="GAD91753.1"/>
    <property type="molecule type" value="Genomic_DNA"/>
</dbReference>
<feature type="compositionally biased region" description="Basic and acidic residues" evidence="6">
    <location>
        <begin position="426"/>
        <end position="435"/>
    </location>
</feature>
<evidence type="ECO:0000259" key="8">
    <source>
        <dbReference type="PROSITE" id="PS50850"/>
    </source>
</evidence>
<dbReference type="InterPro" id="IPR011701">
    <property type="entry name" value="MFS"/>
</dbReference>
<dbReference type="Gene3D" id="1.20.1250.20">
    <property type="entry name" value="MFS general substrate transporter like domains"/>
    <property type="match status" value="2"/>
</dbReference>
<feature type="compositionally biased region" description="Polar residues" evidence="6">
    <location>
        <begin position="416"/>
        <end position="425"/>
    </location>
</feature>
<dbReference type="PANTHER" id="PTHR43791:SF27">
    <property type="entry name" value="TRANSPORTER, PUTATIVE (AFU_ORTHOLOGUE AFUA_2G15730)-RELATED"/>
    <property type="match status" value="1"/>
</dbReference>
<dbReference type="SUPFAM" id="SSF103473">
    <property type="entry name" value="MFS general substrate transporter"/>
    <property type="match status" value="1"/>
</dbReference>
<feature type="transmembrane region" description="Helical" evidence="7">
    <location>
        <begin position="222"/>
        <end position="244"/>
    </location>
</feature>
<feature type="transmembrane region" description="Helical" evidence="7">
    <location>
        <begin position="876"/>
        <end position="897"/>
    </location>
</feature>
<keyword evidence="3 7" id="KW-0812">Transmembrane</keyword>
<keyword evidence="2" id="KW-0813">Transport</keyword>
<evidence type="ECO:0000256" key="4">
    <source>
        <dbReference type="ARBA" id="ARBA00022989"/>
    </source>
</evidence>
<dbReference type="eggNOG" id="KOG2533">
    <property type="taxonomic scope" value="Eukaryota"/>
</dbReference>
<evidence type="ECO:0000256" key="5">
    <source>
        <dbReference type="ARBA" id="ARBA00023136"/>
    </source>
</evidence>
<feature type="transmembrane region" description="Helical" evidence="7">
    <location>
        <begin position="982"/>
        <end position="1006"/>
    </location>
</feature>
<feature type="region of interest" description="Disordered" evidence="6">
    <location>
        <begin position="405"/>
        <end position="435"/>
    </location>
</feature>
<feature type="transmembrane region" description="Helical" evidence="7">
    <location>
        <begin position="815"/>
        <end position="834"/>
    </location>
</feature>
<organism evidence="9 10">
    <name type="scientific">Byssochlamys spectabilis (strain No. 5 / NBRC 109023)</name>
    <name type="common">Paecilomyces variotii</name>
    <dbReference type="NCBI Taxonomy" id="1356009"/>
    <lineage>
        <taxon>Eukaryota</taxon>
        <taxon>Fungi</taxon>
        <taxon>Dikarya</taxon>
        <taxon>Ascomycota</taxon>
        <taxon>Pezizomycotina</taxon>
        <taxon>Eurotiomycetes</taxon>
        <taxon>Eurotiomycetidae</taxon>
        <taxon>Eurotiales</taxon>
        <taxon>Thermoascaceae</taxon>
        <taxon>Paecilomyces</taxon>
    </lineage>
</organism>
<dbReference type="InParanoid" id="V5FJ24"/>
<dbReference type="FunFam" id="1.20.1250.20:FF:000013">
    <property type="entry name" value="MFS general substrate transporter"/>
    <property type="match status" value="1"/>
</dbReference>
<dbReference type="PROSITE" id="PS50850">
    <property type="entry name" value="MFS"/>
    <property type="match status" value="1"/>
</dbReference>
<evidence type="ECO:0000313" key="9">
    <source>
        <dbReference type="EMBL" id="GAD91753.1"/>
    </source>
</evidence>
<keyword evidence="10" id="KW-1185">Reference proteome</keyword>
<dbReference type="Proteomes" id="UP000018001">
    <property type="component" value="Unassembled WGS sequence"/>
</dbReference>
<dbReference type="Pfam" id="PF07690">
    <property type="entry name" value="MFS_1"/>
    <property type="match status" value="1"/>
</dbReference>
<feature type="transmembrane region" description="Helical" evidence="7">
    <location>
        <begin position="1080"/>
        <end position="1102"/>
    </location>
</feature>
<feature type="transmembrane region" description="Helical" evidence="7">
    <location>
        <begin position="1018"/>
        <end position="1037"/>
    </location>
</feature>
<comment type="caution">
    <text evidence="9">The sequence shown here is derived from an EMBL/GenBank/DDBJ whole genome shotgun (WGS) entry which is preliminary data.</text>
</comment>
<sequence>MAPANSREAVMEIYELADKSSSNSASYSPPSYPSQPPLSYRARLSKTTRTCSCTNCLVAAIAICLLALSFNMIIFAGHSIHQVRNSPRLSDVGGDPEWPKKIDSSFQIWIICMGSITFLQAAITLISVLFTPFKKYPGRLAICQIICYVVLHFAYYSMFEFDDITGERHATHPNGHLQILLLGGARIKYPTIITWTCMKKDNQGGSSIDYRSICHTAITAKYLAVSVPIVYIAAVIAVSFCVYVRYSRQELALVVTGTSFNITVNMRSHHMKGGSHHRQDRIEDEVDDLVHDYGRVRKPHPILKEPLEKPDSYALLWDVVESQVSLIKSRSQAFEDGHITIYDKALLILTKNGKEIMNLGALELFLEEYVGIPAKGSIAKQQHVLDKHVALKSLLKKISQSDKNTNENAGIDMSVGGSSSPLADSQSHEKEAKHYSTDGLVDPKVDECIVRMLDTYIKAKEDYHAASSASRFEKLDAVKFLRDTAENTLNYLQVHGLADHPFVPELERSFEIAKDVATSLSDGRKRRFEIHERGGYSGGRGRHGHKYPRVHIDSLIFVTDVDNLEYGSYPEEWRPIQLGVYGTTRDRAGAEQDALTEVSDHLINLPLMVDTRMVQEASVTHRKGFLPPLSPLFSVPSRLSASAYAEDTPSSSSAGASNAQLTPNSDGSGNGSFLSPHQPRGVELHKLQTDFNHAGASRSPYDQREDNSIDYAQSYDSREGFKEFHGHTGFLANYSAAEEREVVKKFDRRLVSFLALLYLLSFLDRSNIGNAKIAGLTDDLDLSSSQYEWLLTAFYITYILFEWMTLMYRIVPPHVYISLCVLSWGLIASFQSLVTSFGSLIVLRTLLGISEAAFGPGVPFYLSLFYKREEQAFRTGLFISAAPLATSFASSLAWLIVKLSDNGPIAPWRTLFLVEGFPSVIFAVIAWNVIPDSPGTALFLTRRERKVAKLRLQLPQSEPHQSQSSKFDWRQVGKVLADPKSYLMALMFLSCNVAFSSMPVFLPTIIKDMGFSRSASQALSAPPYIIAFFVVLATAYFSDRDRTRSPYLMIHAFLSSLAYLTIAATGYFHSHLAPEIHTAIRYFCIYPATFGFFSSITIIITWSMDNRVAKEGKGAGVAILNIIGQCGPLIGTRLYPETDGPWYVSGMVACSFFMASVVILALILRLLLQRENTKMAEKADSIEMGSQREEREGLMAEAGHPAVDTRFTYII</sequence>
<feature type="transmembrane region" description="Helical" evidence="7">
    <location>
        <begin position="840"/>
        <end position="864"/>
    </location>
</feature>
<feature type="region of interest" description="Disordered" evidence="6">
    <location>
        <begin position="644"/>
        <end position="678"/>
    </location>
</feature>
<feature type="transmembrane region" description="Helical" evidence="7">
    <location>
        <begin position="750"/>
        <end position="769"/>
    </location>
</feature>